<organism evidence="18">
    <name type="scientific">Arion vulgaris</name>
    <dbReference type="NCBI Taxonomy" id="1028688"/>
    <lineage>
        <taxon>Eukaryota</taxon>
        <taxon>Metazoa</taxon>
        <taxon>Spiralia</taxon>
        <taxon>Lophotrochozoa</taxon>
        <taxon>Mollusca</taxon>
        <taxon>Gastropoda</taxon>
        <taxon>Heterobranchia</taxon>
        <taxon>Euthyneura</taxon>
        <taxon>Panpulmonata</taxon>
        <taxon>Eupulmonata</taxon>
        <taxon>Stylommatophora</taxon>
        <taxon>Helicina</taxon>
        <taxon>Arionoidea</taxon>
        <taxon>Arionidae</taxon>
        <taxon>Arion</taxon>
    </lineage>
</organism>
<gene>
    <name evidence="18" type="primary">ORF82237</name>
</gene>
<evidence type="ECO:0000256" key="12">
    <source>
        <dbReference type="ARBA" id="ARBA00022989"/>
    </source>
</evidence>
<feature type="transmembrane region" description="Helical" evidence="17">
    <location>
        <begin position="65"/>
        <end position="87"/>
    </location>
</feature>
<keyword evidence="6" id="KW-0813">Transport</keyword>
<keyword evidence="11" id="KW-0249">Electron transport</keyword>
<comment type="subunit">
    <text evidence="4">Complex I is composed of 45 different subunits.</text>
</comment>
<dbReference type="EMBL" id="HACG01025529">
    <property type="protein sequence ID" value="CEK72394.1"/>
    <property type="molecule type" value="Transcribed_RNA"/>
</dbReference>
<accession>A0A0B6ZUV3</accession>
<reference evidence="18" key="1">
    <citation type="submission" date="2014-12" db="EMBL/GenBank/DDBJ databases">
        <title>Insight into the proteome of Arion vulgaris.</title>
        <authorList>
            <person name="Aradska J."/>
            <person name="Bulat T."/>
            <person name="Smidak R."/>
            <person name="Sarate P."/>
            <person name="Gangsoo J."/>
            <person name="Sialana F."/>
            <person name="Bilban M."/>
            <person name="Lubec G."/>
        </authorList>
    </citation>
    <scope>NUCLEOTIDE SEQUENCE</scope>
    <source>
        <tissue evidence="18">Skin</tissue>
    </source>
</reference>
<evidence type="ECO:0000256" key="4">
    <source>
        <dbReference type="ARBA" id="ARBA00011533"/>
    </source>
</evidence>
<comment type="subcellular location">
    <subcellularLocation>
        <location evidence="2">Mitochondrion inner membrane</location>
        <topology evidence="2">Single-pass membrane protein</topology>
    </subcellularLocation>
</comment>
<dbReference type="PANTHER" id="PTHR13178:SF0">
    <property type="entry name" value="NADH DEHYDROGENASE [UBIQUINONE] 1 BETA SUBCOMPLEX SUBUNIT 5, MITOCHONDRIAL"/>
    <property type="match status" value="1"/>
</dbReference>
<keyword evidence="14 17" id="KW-0472">Membrane</keyword>
<dbReference type="InterPro" id="IPR019173">
    <property type="entry name" value="NADH_UbQ_OxRdtase_B5_su"/>
</dbReference>
<evidence type="ECO:0000256" key="1">
    <source>
        <dbReference type="ARBA" id="ARBA00003195"/>
    </source>
</evidence>
<comment type="function">
    <text evidence="1">Accessory subunit of the mitochondrial membrane respiratory chain NADH dehydrogenase (Complex I), that is believed not to be involved in catalysis. Complex I functions in the transfer of electrons from NADH to the respiratory chain. The immediate electron acceptor for the enzyme is believed to be ubiquinone.</text>
</comment>
<evidence type="ECO:0000256" key="8">
    <source>
        <dbReference type="ARBA" id="ARBA00022692"/>
    </source>
</evidence>
<evidence type="ECO:0000256" key="11">
    <source>
        <dbReference type="ARBA" id="ARBA00022982"/>
    </source>
</evidence>
<evidence type="ECO:0000256" key="3">
    <source>
        <dbReference type="ARBA" id="ARBA00007152"/>
    </source>
</evidence>
<evidence type="ECO:0000256" key="16">
    <source>
        <dbReference type="ARBA" id="ARBA00032550"/>
    </source>
</evidence>
<keyword evidence="13" id="KW-0496">Mitochondrion</keyword>
<comment type="similarity">
    <text evidence="3">Belongs to the complex I NDUFB5 subunit family.</text>
</comment>
<evidence type="ECO:0000256" key="14">
    <source>
        <dbReference type="ARBA" id="ARBA00023136"/>
    </source>
</evidence>
<evidence type="ECO:0000256" key="15">
    <source>
        <dbReference type="ARBA" id="ARBA00032395"/>
    </source>
</evidence>
<evidence type="ECO:0000256" key="6">
    <source>
        <dbReference type="ARBA" id="ARBA00022448"/>
    </source>
</evidence>
<evidence type="ECO:0000256" key="13">
    <source>
        <dbReference type="ARBA" id="ARBA00023128"/>
    </source>
</evidence>
<keyword evidence="7" id="KW-0679">Respiratory chain</keyword>
<evidence type="ECO:0000256" key="2">
    <source>
        <dbReference type="ARBA" id="ARBA00004434"/>
    </source>
</evidence>
<protein>
    <recommendedName>
        <fullName evidence="5">NADH dehydrogenase [ubiquinone] 1 beta subcomplex subunit 5, mitochondrial</fullName>
    </recommendedName>
    <alternativeName>
        <fullName evidence="16">Complex I-SGDH</fullName>
    </alternativeName>
    <alternativeName>
        <fullName evidence="15">NADH-ubiquinone oxidoreductase SGDH subunit</fullName>
    </alternativeName>
</protein>
<keyword evidence="12 17" id="KW-1133">Transmembrane helix</keyword>
<evidence type="ECO:0000256" key="9">
    <source>
        <dbReference type="ARBA" id="ARBA00022792"/>
    </source>
</evidence>
<dbReference type="GO" id="GO:0005743">
    <property type="term" value="C:mitochondrial inner membrane"/>
    <property type="evidence" value="ECO:0007669"/>
    <property type="project" value="UniProtKB-SubCell"/>
</dbReference>
<evidence type="ECO:0000256" key="7">
    <source>
        <dbReference type="ARBA" id="ARBA00022660"/>
    </source>
</evidence>
<evidence type="ECO:0000256" key="17">
    <source>
        <dbReference type="SAM" id="Phobius"/>
    </source>
</evidence>
<keyword evidence="10" id="KW-0809">Transit peptide</keyword>
<evidence type="ECO:0000313" key="18">
    <source>
        <dbReference type="EMBL" id="CEK72394.1"/>
    </source>
</evidence>
<name>A0A0B6ZUV3_9EUPU</name>
<dbReference type="AlphaFoldDB" id="A0A0B6ZUV3"/>
<proteinExistence type="inferred from homology"/>
<evidence type="ECO:0000256" key="10">
    <source>
        <dbReference type="ARBA" id="ARBA00022946"/>
    </source>
</evidence>
<sequence length="191" mass="22901">MAGMSLLRPSLRQGFRLAFTSGKPIVTPLQRKLQQSGQVSVRNSAHNQMPIVPSRFEWQRFKDDFHFYLLLGFVPMLSTVAYINIFIGPAELSDIPEGYEPKEWEYHQHPIKRWFVKYVYDEPQKEYERTLHFLRIRQESRYWAQLKKKVNLHQQDRMDYKGWYYFEVDKSIVDAEKAAKESDIYNSKIMK</sequence>
<evidence type="ECO:0000256" key="5">
    <source>
        <dbReference type="ARBA" id="ARBA00015175"/>
    </source>
</evidence>
<dbReference type="Pfam" id="PF09781">
    <property type="entry name" value="NDUF_B5"/>
    <property type="match status" value="1"/>
</dbReference>
<keyword evidence="9" id="KW-0999">Mitochondrion inner membrane</keyword>
<dbReference type="PANTHER" id="PTHR13178">
    <property type="entry name" value="NADH-UBIQUINONE OXIDOREDUCTASE SGDH SUBUNIT"/>
    <property type="match status" value="1"/>
</dbReference>
<keyword evidence="8 17" id="KW-0812">Transmembrane</keyword>